<dbReference type="PANTHER" id="PTHR11245:SF6">
    <property type="entry name" value="DUF19 DOMAIN-CONTAINING PROTEIN"/>
    <property type="match status" value="1"/>
</dbReference>
<evidence type="ECO:0000256" key="5">
    <source>
        <dbReference type="SAM" id="SignalP"/>
    </source>
</evidence>
<evidence type="ECO:0000256" key="2">
    <source>
        <dbReference type="ARBA" id="ARBA00011748"/>
    </source>
</evidence>
<feature type="signal peptide" evidence="5">
    <location>
        <begin position="1"/>
        <end position="16"/>
    </location>
</feature>
<comment type="similarity">
    <text evidence="1">Belongs to the stanniocalcin family.</text>
</comment>
<keyword evidence="5" id="KW-0732">Signal</keyword>
<dbReference type="GO" id="GO:0005179">
    <property type="term" value="F:hormone activity"/>
    <property type="evidence" value="ECO:0007669"/>
    <property type="project" value="UniProtKB-KW"/>
</dbReference>
<evidence type="ECO:0000313" key="6">
    <source>
        <dbReference type="EMBL" id="GMS90000.1"/>
    </source>
</evidence>
<dbReference type="PANTHER" id="PTHR11245">
    <property type="entry name" value="STANNIOCALCIN"/>
    <property type="match status" value="1"/>
</dbReference>
<keyword evidence="4" id="KW-1015">Disulfide bond</keyword>
<dbReference type="GO" id="GO:0005615">
    <property type="term" value="C:extracellular space"/>
    <property type="evidence" value="ECO:0007669"/>
    <property type="project" value="TreeGrafter"/>
</dbReference>
<evidence type="ECO:0000256" key="4">
    <source>
        <dbReference type="ARBA" id="ARBA00023157"/>
    </source>
</evidence>
<proteinExistence type="inferred from homology"/>
<comment type="subunit">
    <text evidence="2">Homodimer; disulfide-linked.</text>
</comment>
<reference evidence="6" key="1">
    <citation type="submission" date="2023-10" db="EMBL/GenBank/DDBJ databases">
        <title>Genome assembly of Pristionchus species.</title>
        <authorList>
            <person name="Yoshida K."/>
            <person name="Sommer R.J."/>
        </authorList>
    </citation>
    <scope>NUCLEOTIDE SEQUENCE</scope>
    <source>
        <strain evidence="6">RS0144</strain>
    </source>
</reference>
<name>A0AAV5TC67_9BILA</name>
<dbReference type="GO" id="GO:0006874">
    <property type="term" value="P:intracellular calcium ion homeostasis"/>
    <property type="evidence" value="ECO:0007669"/>
    <property type="project" value="TreeGrafter"/>
</dbReference>
<feature type="chain" id="PRO_5043899143" description="Secreted protein" evidence="5">
    <location>
        <begin position="17"/>
        <end position="147"/>
    </location>
</feature>
<dbReference type="EMBL" id="BTSX01000003">
    <property type="protein sequence ID" value="GMS90000.1"/>
    <property type="molecule type" value="Genomic_DNA"/>
</dbReference>
<dbReference type="Proteomes" id="UP001432027">
    <property type="component" value="Unassembled WGS sequence"/>
</dbReference>
<evidence type="ECO:0008006" key="8">
    <source>
        <dbReference type="Google" id="ProtNLM"/>
    </source>
</evidence>
<sequence length="147" mass="16349">MKISVLVATLSAIVNAQNDCNAYNELESATSCGSSGYAMNYGLPNCENFSKREDIFDARGKRFISCTRGCLARFVREELIGGNVKNCATIKSMAFASHVPCYKKCEFCQALFSNKIAFARVFRFSDFFNANALRQVADISWNCIWSG</sequence>
<keyword evidence="7" id="KW-1185">Reference proteome</keyword>
<organism evidence="6 7">
    <name type="scientific">Pristionchus entomophagus</name>
    <dbReference type="NCBI Taxonomy" id="358040"/>
    <lineage>
        <taxon>Eukaryota</taxon>
        <taxon>Metazoa</taxon>
        <taxon>Ecdysozoa</taxon>
        <taxon>Nematoda</taxon>
        <taxon>Chromadorea</taxon>
        <taxon>Rhabditida</taxon>
        <taxon>Rhabditina</taxon>
        <taxon>Diplogasteromorpha</taxon>
        <taxon>Diplogasteroidea</taxon>
        <taxon>Neodiplogasteridae</taxon>
        <taxon>Pristionchus</taxon>
    </lineage>
</organism>
<accession>A0AAV5TC67</accession>
<comment type="caution">
    <text evidence="6">The sequence shown here is derived from an EMBL/GenBank/DDBJ whole genome shotgun (WGS) entry which is preliminary data.</text>
</comment>
<keyword evidence="3" id="KW-0372">Hormone</keyword>
<gene>
    <name evidence="6" type="ORF">PENTCL1PPCAC_12175</name>
</gene>
<protein>
    <recommendedName>
        <fullName evidence="8">Secreted protein</fullName>
    </recommendedName>
</protein>
<evidence type="ECO:0000313" key="7">
    <source>
        <dbReference type="Proteomes" id="UP001432027"/>
    </source>
</evidence>
<evidence type="ECO:0000256" key="3">
    <source>
        <dbReference type="ARBA" id="ARBA00022702"/>
    </source>
</evidence>
<dbReference type="Pfam" id="PF03298">
    <property type="entry name" value="Stanniocalcin"/>
    <property type="match status" value="1"/>
</dbReference>
<dbReference type="AlphaFoldDB" id="A0AAV5TC67"/>
<dbReference type="InterPro" id="IPR004978">
    <property type="entry name" value="Stanniocalcin"/>
</dbReference>
<evidence type="ECO:0000256" key="1">
    <source>
        <dbReference type="ARBA" id="ARBA00008693"/>
    </source>
</evidence>